<evidence type="ECO:0000313" key="3">
    <source>
        <dbReference type="Proteomes" id="UP000028013"/>
    </source>
</evidence>
<dbReference type="InterPro" id="IPR025342">
    <property type="entry name" value="DUF4248"/>
</dbReference>
<name>A0A078RVL2_BACUN</name>
<organism evidence="1 3">
    <name type="scientific">Bacteroides uniformis str. 3978 T3 ii</name>
    <dbReference type="NCBI Taxonomy" id="1339349"/>
    <lineage>
        <taxon>Bacteria</taxon>
        <taxon>Pseudomonadati</taxon>
        <taxon>Bacteroidota</taxon>
        <taxon>Bacteroidia</taxon>
        <taxon>Bacteroidales</taxon>
        <taxon>Bacteroidaceae</taxon>
        <taxon>Bacteroides</taxon>
    </lineage>
</organism>
<accession>A0A078RVL2</accession>
<reference evidence="1 3" key="1">
    <citation type="submission" date="2014-04" db="EMBL/GenBank/DDBJ databases">
        <authorList>
            <person name="Sears C."/>
            <person name="Carroll K."/>
            <person name="Sack B.R."/>
            <person name="Qadri F."/>
            <person name="Myers L.L."/>
            <person name="Chung G.-T."/>
            <person name="Escheverria P."/>
            <person name="Fraser C.M."/>
            <person name="Sadzewicz L."/>
            <person name="Shefchek K.A."/>
            <person name="Tallon L."/>
            <person name="Das S.P."/>
            <person name="Daugherty S."/>
            <person name="Mongodin E.F."/>
        </authorList>
    </citation>
    <scope>NUCLEOTIDE SEQUENCE [LARGE SCALE GENOMIC DNA]</scope>
    <source>
        <strain evidence="1 3">3978 T3 ii</strain>
    </source>
</reference>
<dbReference type="Proteomes" id="UP000028013">
    <property type="component" value="Unassembled WGS sequence"/>
</dbReference>
<proteinExistence type="predicted"/>
<dbReference type="RefSeq" id="WP_005829216.1">
    <property type="nucleotide sequence ID" value="NZ_JNHN01000108.1"/>
</dbReference>
<gene>
    <name evidence="1" type="ORF">M094_2231</name>
    <name evidence="2" type="ORF">M094_4154</name>
</gene>
<dbReference type="PATRIC" id="fig|1339349.3.peg.3352"/>
<dbReference type="Pfam" id="PF14053">
    <property type="entry name" value="DUF4248"/>
    <property type="match status" value="1"/>
</dbReference>
<dbReference type="GeneID" id="99752147"/>
<comment type="caution">
    <text evidence="1">The sequence shown here is derived from an EMBL/GenBank/DDBJ whole genome shotgun (WGS) entry which is preliminary data.</text>
</comment>
<protein>
    <recommendedName>
        <fullName evidence="4">DUF4248 domain-containing protein</fullName>
    </recommendedName>
</protein>
<dbReference type="EMBL" id="JNHN01000179">
    <property type="protein sequence ID" value="KDS48545.1"/>
    <property type="molecule type" value="Genomic_DNA"/>
</dbReference>
<dbReference type="AlphaFoldDB" id="A0A078RVL2"/>
<sequence>MKTEKEKREEEEEDLRPFRIHAYSKEELAMLYNPTYCISNAIYTLAAWIRHNKALKGELEKVGYNKYRRTFTPLEVKVLVKYLGEP</sequence>
<evidence type="ECO:0008006" key="4">
    <source>
        <dbReference type="Google" id="ProtNLM"/>
    </source>
</evidence>
<evidence type="ECO:0000313" key="1">
    <source>
        <dbReference type="EMBL" id="KDS48545.1"/>
    </source>
</evidence>
<dbReference type="EMBL" id="JNHN01000108">
    <property type="protein sequence ID" value="KDS56068.1"/>
    <property type="molecule type" value="Genomic_DNA"/>
</dbReference>
<evidence type="ECO:0000313" key="2">
    <source>
        <dbReference type="EMBL" id="KDS56068.1"/>
    </source>
</evidence>